<dbReference type="PANTHER" id="PTHR22603">
    <property type="entry name" value="CHOLINE/ETHANOALAMINE KINASE"/>
    <property type="match status" value="1"/>
</dbReference>
<evidence type="ECO:0000313" key="3">
    <source>
        <dbReference type="Proteomes" id="UP000032803"/>
    </source>
</evidence>
<evidence type="ECO:0000259" key="1">
    <source>
        <dbReference type="PROSITE" id="PS50181"/>
    </source>
</evidence>
<dbReference type="Proteomes" id="UP000032803">
    <property type="component" value="Chromosome I"/>
</dbReference>
<dbReference type="InterPro" id="IPR011009">
    <property type="entry name" value="Kinase-like_dom_sf"/>
</dbReference>
<organism evidence="2 3">
    <name type="scientific">Legionella hackeliae</name>
    <dbReference type="NCBI Taxonomy" id="449"/>
    <lineage>
        <taxon>Bacteria</taxon>
        <taxon>Pseudomonadati</taxon>
        <taxon>Pseudomonadota</taxon>
        <taxon>Gammaproteobacteria</taxon>
        <taxon>Legionellales</taxon>
        <taxon>Legionellaceae</taxon>
        <taxon>Legionella</taxon>
    </lineage>
</organism>
<dbReference type="Pfam" id="PF01633">
    <property type="entry name" value="Choline_kinase"/>
    <property type="match status" value="1"/>
</dbReference>
<keyword evidence="2" id="KW-0808">Transferase</keyword>
<dbReference type="Pfam" id="PF12937">
    <property type="entry name" value="F-box-like"/>
    <property type="match status" value="1"/>
</dbReference>
<name>A0A0A8UKH7_LEGHA</name>
<dbReference type="Gene3D" id="1.20.1280.50">
    <property type="match status" value="1"/>
</dbReference>
<dbReference type="HOGENOM" id="CLU_055115_1_1_6"/>
<evidence type="ECO:0000313" key="2">
    <source>
        <dbReference type="EMBL" id="CEK09208.1"/>
    </source>
</evidence>
<dbReference type="EMBL" id="LN681225">
    <property type="protein sequence ID" value="CEK09208.1"/>
    <property type="molecule type" value="Genomic_DNA"/>
</dbReference>
<protein>
    <submittedName>
        <fullName evidence="2">Choline/ethanolamine kinase [F-box domain]</fullName>
    </submittedName>
</protein>
<dbReference type="Gene3D" id="3.90.1200.10">
    <property type="match status" value="1"/>
</dbReference>
<dbReference type="RefSeq" id="WP_045104785.1">
    <property type="nucleotide sequence ID" value="NZ_LN681225.1"/>
</dbReference>
<dbReference type="SUPFAM" id="SSF81383">
    <property type="entry name" value="F-box domain"/>
    <property type="match status" value="1"/>
</dbReference>
<keyword evidence="2" id="KW-0418">Kinase</keyword>
<dbReference type="InterPro" id="IPR001810">
    <property type="entry name" value="F-box_dom"/>
</dbReference>
<feature type="domain" description="F-box" evidence="1">
    <location>
        <begin position="16"/>
        <end position="62"/>
    </location>
</feature>
<gene>
    <name evidence="2" type="ORF">LHA_0088</name>
</gene>
<dbReference type="CDD" id="cd05151">
    <property type="entry name" value="ChoK-like"/>
    <property type="match status" value="1"/>
</dbReference>
<dbReference type="OrthoDB" id="179763at2"/>
<dbReference type="GO" id="GO:0005737">
    <property type="term" value="C:cytoplasm"/>
    <property type="evidence" value="ECO:0007669"/>
    <property type="project" value="TreeGrafter"/>
</dbReference>
<dbReference type="PANTHER" id="PTHR22603:SF66">
    <property type="entry name" value="ETHANOLAMINE KINASE"/>
    <property type="match status" value="1"/>
</dbReference>
<dbReference type="STRING" id="449.LHA_0088"/>
<keyword evidence="3" id="KW-1185">Reference proteome</keyword>
<dbReference type="GO" id="GO:0004305">
    <property type="term" value="F:ethanolamine kinase activity"/>
    <property type="evidence" value="ECO:0007669"/>
    <property type="project" value="TreeGrafter"/>
</dbReference>
<dbReference type="AlphaFoldDB" id="A0A0A8UKH7"/>
<dbReference type="InterPro" id="IPR036047">
    <property type="entry name" value="F-box-like_dom_sf"/>
</dbReference>
<dbReference type="Gene3D" id="3.30.200.20">
    <property type="entry name" value="Phosphorylase Kinase, domain 1"/>
    <property type="match status" value="1"/>
</dbReference>
<reference evidence="3" key="1">
    <citation type="submission" date="2014-09" db="EMBL/GenBank/DDBJ databases">
        <authorList>
            <person name="Gomez-Valero L."/>
        </authorList>
    </citation>
    <scope>NUCLEOTIDE SEQUENCE [LARGE SCALE GENOMIC DNA]</scope>
    <source>
        <strain evidence="3">ATCC35250</strain>
    </source>
</reference>
<dbReference type="SUPFAM" id="SSF56112">
    <property type="entry name" value="Protein kinase-like (PK-like)"/>
    <property type="match status" value="1"/>
</dbReference>
<dbReference type="PROSITE" id="PS50181">
    <property type="entry name" value="FBOX"/>
    <property type="match status" value="1"/>
</dbReference>
<proteinExistence type="predicted"/>
<dbReference type="GO" id="GO:0006646">
    <property type="term" value="P:phosphatidylethanolamine biosynthetic process"/>
    <property type="evidence" value="ECO:0007669"/>
    <property type="project" value="TreeGrafter"/>
</dbReference>
<accession>A0A0A8UKH7</accession>
<dbReference type="PATRIC" id="fig|449.7.peg.1874"/>
<sequence>MKISFFDSENSESTAKNRTPKIPERICLHILSFLNPNQLSKVSLVNTTWKALAEKTKHCMELMPAIKRIPLLKSYDLGQLGIYPMSGGMTNCTFKIRLRKKTKWVLRVPGDGATAFVDRKMEDNNARQASDLQINVTIDFFDKNDGLQLTRYLESKTVKEELQENPLILIAVAEVLKRLHTSALFPNTINLFTRNKQLLDLLKNTHPKILPNDFKAIEARMDEIEALIAHYKIPLSPCHNDATLSNFLVSQDPETLQKFVKMLDYEYSASGDLATDLAYFIWDGDLCPKHVELFVQSYFGYCDENLLAWFNLYKPVIGWWYTIWSWTQLANKANACDPTAYSQLATESYQKTKLYLETEEFKQAFNLIDCEIQSATFTGLRSF</sequence>
<dbReference type="KEGG" id="lha:LHA_0088"/>